<accession>A0A0G0U8Q8</accession>
<organism evidence="3 4">
    <name type="scientific">Candidatus Daviesbacteria bacterium GW2011_GWA2_40_9</name>
    <dbReference type="NCBI Taxonomy" id="1618424"/>
    <lineage>
        <taxon>Bacteria</taxon>
        <taxon>Candidatus Daviesiibacteriota</taxon>
    </lineage>
</organism>
<dbReference type="Pfam" id="PF00149">
    <property type="entry name" value="Metallophos"/>
    <property type="match status" value="1"/>
</dbReference>
<dbReference type="Gene3D" id="3.60.21.10">
    <property type="match status" value="1"/>
</dbReference>
<feature type="domain" description="Calcineurin-like phosphoesterase" evidence="2">
    <location>
        <begin position="109"/>
        <end position="292"/>
    </location>
</feature>
<dbReference type="InterPro" id="IPR004843">
    <property type="entry name" value="Calcineurin-like_PHP"/>
</dbReference>
<reference evidence="3 4" key="1">
    <citation type="journal article" date="2015" name="Nature">
        <title>rRNA introns, odd ribosomes, and small enigmatic genomes across a large radiation of phyla.</title>
        <authorList>
            <person name="Brown C.T."/>
            <person name="Hug L.A."/>
            <person name="Thomas B.C."/>
            <person name="Sharon I."/>
            <person name="Castelle C.J."/>
            <person name="Singh A."/>
            <person name="Wilkins M.J."/>
            <person name="Williams K.H."/>
            <person name="Banfield J.F."/>
        </authorList>
    </citation>
    <scope>NUCLEOTIDE SEQUENCE [LARGE SCALE GENOMIC DNA]</scope>
</reference>
<proteinExistence type="predicted"/>
<keyword evidence="1" id="KW-0812">Transmembrane</keyword>
<dbReference type="EMBL" id="LCAB01000003">
    <property type="protein sequence ID" value="KKR83606.1"/>
    <property type="molecule type" value="Genomic_DNA"/>
</dbReference>
<evidence type="ECO:0000313" key="3">
    <source>
        <dbReference type="EMBL" id="KKR83606.1"/>
    </source>
</evidence>
<feature type="transmembrane region" description="Helical" evidence="1">
    <location>
        <begin position="12"/>
        <end position="35"/>
    </location>
</feature>
<gene>
    <name evidence="3" type="ORF">UU29_C0003G0008</name>
</gene>
<dbReference type="InterPro" id="IPR029052">
    <property type="entry name" value="Metallo-depent_PP-like"/>
</dbReference>
<dbReference type="PANTHER" id="PTHR43143:SF1">
    <property type="entry name" value="SERINE_THREONINE-PROTEIN PHOSPHATASE CPPED1"/>
    <property type="match status" value="1"/>
</dbReference>
<dbReference type="AlphaFoldDB" id="A0A0G0U8Q8"/>
<protein>
    <recommendedName>
        <fullName evidence="2">Calcineurin-like phosphoesterase domain-containing protein</fullName>
    </recommendedName>
</protein>
<comment type="caution">
    <text evidence="3">The sequence shown here is derived from an EMBL/GenBank/DDBJ whole genome shotgun (WGS) entry which is preliminary data.</text>
</comment>
<evidence type="ECO:0000256" key="1">
    <source>
        <dbReference type="SAM" id="Phobius"/>
    </source>
</evidence>
<dbReference type="GO" id="GO:0016787">
    <property type="term" value="F:hydrolase activity"/>
    <property type="evidence" value="ECO:0007669"/>
    <property type="project" value="InterPro"/>
</dbReference>
<dbReference type="SUPFAM" id="SSF56300">
    <property type="entry name" value="Metallo-dependent phosphatases"/>
    <property type="match status" value="1"/>
</dbReference>
<dbReference type="PANTHER" id="PTHR43143">
    <property type="entry name" value="METALLOPHOSPHOESTERASE, CALCINEURIN SUPERFAMILY"/>
    <property type="match status" value="1"/>
</dbReference>
<dbReference type="Proteomes" id="UP000034601">
    <property type="component" value="Unassembled WGS sequence"/>
</dbReference>
<name>A0A0G0U8Q8_9BACT</name>
<evidence type="ECO:0000313" key="4">
    <source>
        <dbReference type="Proteomes" id="UP000034601"/>
    </source>
</evidence>
<evidence type="ECO:0000259" key="2">
    <source>
        <dbReference type="Pfam" id="PF00149"/>
    </source>
</evidence>
<keyword evidence="1" id="KW-0472">Membrane</keyword>
<sequence>MFRSEGRRKRGFGPLAIFRLLLSLMMFAVLGLGVYQAFRYFSGGTIAGPDLLETDPRAALISLITSEDSAKVLFGLLGFDLKGVTNSSTLGINTSPAAKNSTSEGNLTLKFAVVADTHNDNVNLAKALQQVKSGGAKFVVGLGDYSASGTLLELKEAKKVFEATGIPYYLTAGDHDLWEAREKGLAPESNFTKTFGTPYQSFIDSNIRFVLLFNSDNYLGIEDLQMSWLEEVLSEDKGLITFVFLHEPLSHPTADRVMGKTTPKLLPQAQKLISILAETGVSEVFAGDIHAYSRYSEEKTGLKMTTVGAVTQERNVQLPRFLLVDVFEDGSYNIEDMEIKE</sequence>
<keyword evidence="1" id="KW-1133">Transmembrane helix</keyword>
<dbReference type="InterPro" id="IPR051918">
    <property type="entry name" value="STPP_CPPED1"/>
</dbReference>